<dbReference type="InterPro" id="IPR018060">
    <property type="entry name" value="HTH_AraC"/>
</dbReference>
<keyword evidence="6" id="KW-0804">Transcription</keyword>
<feature type="chain" id="PRO_5046815319" description="histidine kinase" evidence="9">
    <location>
        <begin position="25"/>
        <end position="1334"/>
    </location>
</feature>
<dbReference type="SMART" id="SM00448">
    <property type="entry name" value="REC"/>
    <property type="match status" value="1"/>
</dbReference>
<feature type="region of interest" description="Disordered" evidence="8">
    <location>
        <begin position="1313"/>
        <end position="1334"/>
    </location>
</feature>
<evidence type="ECO:0000313" key="13">
    <source>
        <dbReference type="EMBL" id="GAA4447833.1"/>
    </source>
</evidence>
<dbReference type="Proteomes" id="UP001501508">
    <property type="component" value="Unassembled WGS sequence"/>
</dbReference>
<dbReference type="SUPFAM" id="SSF47384">
    <property type="entry name" value="Homodimeric domain of signal transducing histidine kinase"/>
    <property type="match status" value="1"/>
</dbReference>
<dbReference type="InterPro" id="IPR011110">
    <property type="entry name" value="Reg_prop"/>
</dbReference>
<reference evidence="14" key="1">
    <citation type="journal article" date="2019" name="Int. J. Syst. Evol. Microbiol.">
        <title>The Global Catalogue of Microorganisms (GCM) 10K type strain sequencing project: providing services to taxonomists for standard genome sequencing and annotation.</title>
        <authorList>
            <consortium name="The Broad Institute Genomics Platform"/>
            <consortium name="The Broad Institute Genome Sequencing Center for Infectious Disease"/>
            <person name="Wu L."/>
            <person name="Ma J."/>
        </authorList>
    </citation>
    <scope>NUCLEOTIDE SEQUENCE [LARGE SCALE GENOMIC DNA]</scope>
    <source>
        <strain evidence="14">JCM 31920</strain>
    </source>
</reference>
<keyword evidence="9" id="KW-0732">Signal</keyword>
<dbReference type="InterPro" id="IPR003594">
    <property type="entry name" value="HATPase_dom"/>
</dbReference>
<dbReference type="Gene3D" id="3.30.565.10">
    <property type="entry name" value="Histidine kinase-like ATPase, C-terminal domain"/>
    <property type="match status" value="1"/>
</dbReference>
<dbReference type="InterPro" id="IPR036890">
    <property type="entry name" value="HATPase_C_sf"/>
</dbReference>
<evidence type="ECO:0000259" key="10">
    <source>
        <dbReference type="PROSITE" id="PS01124"/>
    </source>
</evidence>
<dbReference type="SMART" id="SM00388">
    <property type="entry name" value="HisKA"/>
    <property type="match status" value="1"/>
</dbReference>
<dbReference type="InterPro" id="IPR004358">
    <property type="entry name" value="Sig_transdc_His_kin-like_C"/>
</dbReference>
<sequence>MKPTFVYFVIACLISTGAANTAFASVFFTRVQGGEQDVAVDITQDQEGFIWFATTRGLLRYDSQSFRRYYHDRSRSGSLPANYLTSILCDSKNRIWIGTHIGLVLYNRELDTFSSFRHRDDLTGIASDTVNCLHEDSRSRLLVGTEHGLSILENSGGQPAFRHIMIDASDPRANIIRAISTGKNGETWLGTAKGVVCMDHNGKITKRFQVHPGSPYPQENDVASIYCDNNNKIWVGTESGDLKCLDPVGGSLQEPPFFSRAGKRKPVVSAILPDGKGKIWITTFDGIVSYDEHTGHATWYGNDSPYPNSLTDPMVVSGFIDRQHGLWLGSYNAGIHYTSVAPDPFTKLLAGNNSKLTSQFADGWYGVGADGNIWGISDNQKQLVVFNDRHEVKASYPIDLPYAMRYNRFYLDREQILWCGGNSIVSRLNLQTKKREDYPFPEKFKKKGRITGFLAAGNGELMVHGPFGSFLFDKETGNFRPGIGARVASASKDSEGNTWFGGKKEVLFLPKNGSGLRSMKINEDDGDVHDVWRVAEDSSGRIWAVTSDMLWLLDRRSNQFRPTPEFADNTVLTDIMCDKDGFLWLSSEPRLIRFHPDRKSIQYFGEADGLPQKSTLRVNAGFLTREGAFFYPTNKGPFFFHPESVSLDTTPTKIVISSLKLFNKKTDLKDNSGIFQKEISRENKLVFRHDQNVFTLDFALLSYPKSHQNRFAYKLSGFEKNWNYVDNPSATYTNLSPGTYTFMVKAANGDGYWMPEPLKVRVEVLPPWWNTWYAYVVYALLAAGAIYALNRFLWLKRTARQENELYQAKLDFFTNISHEIRTHLTLISGPVGKAFELTTEGSAIRNFLVYARNNSDRLMVLVNELLDFRKIQGNKIKLFVSEHNIVAVLRNVMASFEHVAAEKEITARLETSSPVVSAWFDISQIQKVLYNLLGNAFKFTQEGGQVVVTVQEEAEEIKITVQDNGQGIAPEHIGHLFTNFYQVYENTSGNTGYGIGLALSKEIAGQHQGKLEVTSRQKTSSHDGETCFQLTLRKGKTHFLESDLTEPTIAHHTSANLMEYSSIKPENDPINDPQKHTLLIIDDNDELRAFGIEALRDSYRTLEAENGKKGLELAREHMPDMIVCDVMMPEMNGLEVCKSLRSDFHTRHIPIILVSARSTTQQMMEGFQAGADAYLIKPFDFRVLELQVNNLISIRERLKEKNSQSISYEPDEPVVNDPDEAFLLSLKKLVLRHISEADFGVNEMAFETGISVSVLYRKLRALTGMTVNEFTKKIRMKRAMQLLESGVYNVNEVANMVGFEDSKYFSKEFRKTFDQKPSDIRKKTPSDEENDRQV</sequence>
<dbReference type="Pfam" id="PF00512">
    <property type="entry name" value="HisKA"/>
    <property type="match status" value="1"/>
</dbReference>
<evidence type="ECO:0000256" key="7">
    <source>
        <dbReference type="PROSITE-ProRule" id="PRU00169"/>
    </source>
</evidence>
<dbReference type="InterPro" id="IPR011047">
    <property type="entry name" value="Quinoprotein_ADH-like_sf"/>
</dbReference>
<dbReference type="SUPFAM" id="SSF55874">
    <property type="entry name" value="ATPase domain of HSP90 chaperone/DNA topoisomerase II/histidine kinase"/>
    <property type="match status" value="1"/>
</dbReference>
<dbReference type="PROSITE" id="PS50109">
    <property type="entry name" value="HIS_KIN"/>
    <property type="match status" value="1"/>
</dbReference>
<dbReference type="InterPro" id="IPR003661">
    <property type="entry name" value="HisK_dim/P_dom"/>
</dbReference>
<evidence type="ECO:0000313" key="14">
    <source>
        <dbReference type="Proteomes" id="UP001501508"/>
    </source>
</evidence>
<comment type="caution">
    <text evidence="13">The sequence shown here is derived from an EMBL/GenBank/DDBJ whole genome shotgun (WGS) entry which is preliminary data.</text>
</comment>
<dbReference type="Gene3D" id="1.10.287.130">
    <property type="match status" value="1"/>
</dbReference>
<accession>A0ABP8MFD9</accession>
<dbReference type="Pfam" id="PF12833">
    <property type="entry name" value="HTH_18"/>
    <property type="match status" value="1"/>
</dbReference>
<dbReference type="EC" id="2.7.13.3" evidence="2"/>
<dbReference type="Pfam" id="PF07495">
    <property type="entry name" value="Y_Y_Y"/>
    <property type="match status" value="1"/>
</dbReference>
<dbReference type="InterPro" id="IPR018062">
    <property type="entry name" value="HTH_AraC-typ_CS"/>
</dbReference>
<dbReference type="Gene3D" id="2.130.10.10">
    <property type="entry name" value="YVTN repeat-like/Quinoprotein amine dehydrogenase"/>
    <property type="match status" value="2"/>
</dbReference>
<feature type="signal peptide" evidence="9">
    <location>
        <begin position="1"/>
        <end position="24"/>
    </location>
</feature>
<evidence type="ECO:0000256" key="5">
    <source>
        <dbReference type="ARBA" id="ARBA00023125"/>
    </source>
</evidence>
<dbReference type="InterPro" id="IPR036097">
    <property type="entry name" value="HisK_dim/P_sf"/>
</dbReference>
<evidence type="ECO:0000256" key="3">
    <source>
        <dbReference type="ARBA" id="ARBA00022553"/>
    </source>
</evidence>
<evidence type="ECO:0000256" key="9">
    <source>
        <dbReference type="SAM" id="SignalP"/>
    </source>
</evidence>
<proteinExistence type="predicted"/>
<name>A0ABP8MFD9_9BACT</name>
<evidence type="ECO:0000256" key="8">
    <source>
        <dbReference type="SAM" id="MobiDB-lite"/>
    </source>
</evidence>
<dbReference type="EMBL" id="BAABEY010000036">
    <property type="protein sequence ID" value="GAA4447833.1"/>
    <property type="molecule type" value="Genomic_DNA"/>
</dbReference>
<dbReference type="Pfam" id="PF02518">
    <property type="entry name" value="HATPase_c"/>
    <property type="match status" value="1"/>
</dbReference>
<dbReference type="SMART" id="SM00387">
    <property type="entry name" value="HATPase_c"/>
    <property type="match status" value="1"/>
</dbReference>
<dbReference type="InterPro" id="IPR015943">
    <property type="entry name" value="WD40/YVTN_repeat-like_dom_sf"/>
</dbReference>
<dbReference type="InterPro" id="IPR013783">
    <property type="entry name" value="Ig-like_fold"/>
</dbReference>
<dbReference type="PROSITE" id="PS01124">
    <property type="entry name" value="HTH_ARAC_FAMILY_2"/>
    <property type="match status" value="1"/>
</dbReference>
<dbReference type="InterPro" id="IPR011123">
    <property type="entry name" value="Y_Y_Y"/>
</dbReference>
<organism evidence="13 14">
    <name type="scientific">Ravibacter arvi</name>
    <dbReference type="NCBI Taxonomy" id="2051041"/>
    <lineage>
        <taxon>Bacteria</taxon>
        <taxon>Pseudomonadati</taxon>
        <taxon>Bacteroidota</taxon>
        <taxon>Cytophagia</taxon>
        <taxon>Cytophagales</taxon>
        <taxon>Spirosomataceae</taxon>
        <taxon>Ravibacter</taxon>
    </lineage>
</organism>
<evidence type="ECO:0000256" key="1">
    <source>
        <dbReference type="ARBA" id="ARBA00000085"/>
    </source>
</evidence>
<keyword evidence="3 7" id="KW-0597">Phosphoprotein</keyword>
<comment type="catalytic activity">
    <reaction evidence="1">
        <text>ATP + protein L-histidine = ADP + protein N-phospho-L-histidine.</text>
        <dbReference type="EC" id="2.7.13.3"/>
    </reaction>
</comment>
<dbReference type="SUPFAM" id="SSF52172">
    <property type="entry name" value="CheY-like"/>
    <property type="match status" value="1"/>
</dbReference>
<dbReference type="PROSITE" id="PS50110">
    <property type="entry name" value="RESPONSE_REGULATORY"/>
    <property type="match status" value="1"/>
</dbReference>
<dbReference type="Gene3D" id="3.40.50.2300">
    <property type="match status" value="1"/>
</dbReference>
<dbReference type="PANTHER" id="PTHR43547">
    <property type="entry name" value="TWO-COMPONENT HISTIDINE KINASE"/>
    <property type="match status" value="1"/>
</dbReference>
<dbReference type="Pfam" id="PF00072">
    <property type="entry name" value="Response_reg"/>
    <property type="match status" value="1"/>
</dbReference>
<feature type="domain" description="Response regulatory" evidence="12">
    <location>
        <begin position="1077"/>
        <end position="1192"/>
    </location>
</feature>
<feature type="domain" description="Histidine kinase" evidence="11">
    <location>
        <begin position="815"/>
        <end position="1036"/>
    </location>
</feature>
<dbReference type="PROSITE" id="PS00041">
    <property type="entry name" value="HTH_ARAC_FAMILY_1"/>
    <property type="match status" value="1"/>
</dbReference>
<dbReference type="InterPro" id="IPR009057">
    <property type="entry name" value="Homeodomain-like_sf"/>
</dbReference>
<dbReference type="InterPro" id="IPR001789">
    <property type="entry name" value="Sig_transdc_resp-reg_receiver"/>
</dbReference>
<evidence type="ECO:0000256" key="6">
    <source>
        <dbReference type="ARBA" id="ARBA00023163"/>
    </source>
</evidence>
<feature type="domain" description="HTH araC/xylS-type" evidence="10">
    <location>
        <begin position="1224"/>
        <end position="1323"/>
    </location>
</feature>
<gene>
    <name evidence="13" type="ORF">GCM10023091_43410</name>
</gene>
<dbReference type="SUPFAM" id="SSF50998">
    <property type="entry name" value="Quinoprotein alcohol dehydrogenase-like"/>
    <property type="match status" value="1"/>
</dbReference>
<dbReference type="SMART" id="SM00342">
    <property type="entry name" value="HTH_ARAC"/>
    <property type="match status" value="1"/>
</dbReference>
<keyword evidence="4" id="KW-0805">Transcription regulation</keyword>
<dbReference type="Gene3D" id="2.60.40.10">
    <property type="entry name" value="Immunoglobulins"/>
    <property type="match status" value="1"/>
</dbReference>
<dbReference type="InterPro" id="IPR011006">
    <property type="entry name" value="CheY-like_superfamily"/>
</dbReference>
<dbReference type="SUPFAM" id="SSF63829">
    <property type="entry name" value="Calcium-dependent phosphotriesterase"/>
    <property type="match status" value="1"/>
</dbReference>
<dbReference type="InterPro" id="IPR005467">
    <property type="entry name" value="His_kinase_dom"/>
</dbReference>
<evidence type="ECO:0000259" key="11">
    <source>
        <dbReference type="PROSITE" id="PS50109"/>
    </source>
</evidence>
<protein>
    <recommendedName>
        <fullName evidence="2">histidine kinase</fullName>
        <ecNumber evidence="2">2.7.13.3</ecNumber>
    </recommendedName>
</protein>
<evidence type="ECO:0000256" key="2">
    <source>
        <dbReference type="ARBA" id="ARBA00012438"/>
    </source>
</evidence>
<evidence type="ECO:0000256" key="4">
    <source>
        <dbReference type="ARBA" id="ARBA00023015"/>
    </source>
</evidence>
<dbReference type="SUPFAM" id="SSF46689">
    <property type="entry name" value="Homeodomain-like"/>
    <property type="match status" value="1"/>
</dbReference>
<dbReference type="PANTHER" id="PTHR43547:SF2">
    <property type="entry name" value="HYBRID SIGNAL TRANSDUCTION HISTIDINE KINASE C"/>
    <property type="match status" value="1"/>
</dbReference>
<keyword evidence="14" id="KW-1185">Reference proteome</keyword>
<dbReference type="RefSeq" id="WP_345033085.1">
    <property type="nucleotide sequence ID" value="NZ_BAABEY010000036.1"/>
</dbReference>
<evidence type="ECO:0000259" key="12">
    <source>
        <dbReference type="PROSITE" id="PS50110"/>
    </source>
</evidence>
<feature type="modified residue" description="4-aspartylphosphate" evidence="7">
    <location>
        <position position="1125"/>
    </location>
</feature>
<dbReference type="CDD" id="cd00082">
    <property type="entry name" value="HisKA"/>
    <property type="match status" value="1"/>
</dbReference>
<keyword evidence="5" id="KW-0238">DNA-binding</keyword>
<dbReference type="PRINTS" id="PR00344">
    <property type="entry name" value="BCTRLSENSOR"/>
</dbReference>
<dbReference type="Pfam" id="PF07494">
    <property type="entry name" value="Reg_prop"/>
    <property type="match status" value="2"/>
</dbReference>
<dbReference type="Gene3D" id="1.10.10.60">
    <property type="entry name" value="Homeodomain-like"/>
    <property type="match status" value="1"/>
</dbReference>